<sequence length="72" mass="8390">MIIVEKAKLKSDSPAQIVLAELSRQEYLKRTIRNHEAFKDPFKPTSESIGNMEMKDFCCDNWQMTIGRMLII</sequence>
<keyword evidence="2" id="KW-1185">Reference proteome</keyword>
<gene>
    <name evidence="1" type="ORF">FWK35_00011746</name>
</gene>
<dbReference type="EMBL" id="VUJU01001830">
    <property type="protein sequence ID" value="KAF0763652.1"/>
    <property type="molecule type" value="Genomic_DNA"/>
</dbReference>
<name>A0A6G0Z049_APHCR</name>
<comment type="caution">
    <text evidence="1">The sequence shown here is derived from an EMBL/GenBank/DDBJ whole genome shotgun (WGS) entry which is preliminary data.</text>
</comment>
<dbReference type="AlphaFoldDB" id="A0A6G0Z049"/>
<organism evidence="1 2">
    <name type="scientific">Aphis craccivora</name>
    <name type="common">Cowpea aphid</name>
    <dbReference type="NCBI Taxonomy" id="307492"/>
    <lineage>
        <taxon>Eukaryota</taxon>
        <taxon>Metazoa</taxon>
        <taxon>Ecdysozoa</taxon>
        <taxon>Arthropoda</taxon>
        <taxon>Hexapoda</taxon>
        <taxon>Insecta</taxon>
        <taxon>Pterygota</taxon>
        <taxon>Neoptera</taxon>
        <taxon>Paraneoptera</taxon>
        <taxon>Hemiptera</taxon>
        <taxon>Sternorrhyncha</taxon>
        <taxon>Aphidomorpha</taxon>
        <taxon>Aphidoidea</taxon>
        <taxon>Aphididae</taxon>
        <taxon>Aphidini</taxon>
        <taxon>Aphis</taxon>
        <taxon>Aphis</taxon>
    </lineage>
</organism>
<protein>
    <submittedName>
        <fullName evidence="1">FLYWCH-type domain-containing protein</fullName>
    </submittedName>
</protein>
<reference evidence="1 2" key="1">
    <citation type="submission" date="2019-08" db="EMBL/GenBank/DDBJ databases">
        <title>Whole genome of Aphis craccivora.</title>
        <authorList>
            <person name="Voronova N.V."/>
            <person name="Shulinski R.S."/>
            <person name="Bandarenka Y.V."/>
            <person name="Zhorov D.G."/>
            <person name="Warner D."/>
        </authorList>
    </citation>
    <scope>NUCLEOTIDE SEQUENCE [LARGE SCALE GENOMIC DNA]</scope>
    <source>
        <strain evidence="1">180601</strain>
        <tissue evidence="1">Whole Body</tissue>
    </source>
</reference>
<proteinExistence type="predicted"/>
<evidence type="ECO:0000313" key="2">
    <source>
        <dbReference type="Proteomes" id="UP000478052"/>
    </source>
</evidence>
<dbReference type="Proteomes" id="UP000478052">
    <property type="component" value="Unassembled WGS sequence"/>
</dbReference>
<accession>A0A6G0Z049</accession>
<evidence type="ECO:0000313" key="1">
    <source>
        <dbReference type="EMBL" id="KAF0763652.1"/>
    </source>
</evidence>